<dbReference type="HAMAP" id="MF_00123">
    <property type="entry name" value="Arg_tRNA_synth"/>
    <property type="match status" value="1"/>
</dbReference>
<keyword evidence="3 8" id="KW-0547">Nucleotide-binding</keyword>
<proteinExistence type="inferred from homology"/>
<accession>A0A0G1CGF4</accession>
<dbReference type="SUPFAM" id="SSF52374">
    <property type="entry name" value="Nucleotidylyl transferase"/>
    <property type="match status" value="1"/>
</dbReference>
<organism evidence="12 13">
    <name type="scientific">Candidatus Giovannonibacteria bacterium GW2011_GWF2_42_19</name>
    <dbReference type="NCBI Taxonomy" id="1618659"/>
    <lineage>
        <taxon>Bacteria</taxon>
        <taxon>Candidatus Giovannoniibacteriota</taxon>
    </lineage>
</organism>
<evidence type="ECO:0000256" key="7">
    <source>
        <dbReference type="ARBA" id="ARBA00049339"/>
    </source>
</evidence>
<dbReference type="InterPro" id="IPR035684">
    <property type="entry name" value="ArgRS_core"/>
</dbReference>
<dbReference type="InterPro" id="IPR036695">
    <property type="entry name" value="Arg-tRNA-synth_N_sf"/>
</dbReference>
<dbReference type="GO" id="GO:0005737">
    <property type="term" value="C:cytoplasm"/>
    <property type="evidence" value="ECO:0007669"/>
    <property type="project" value="UniProtKB-SubCell"/>
</dbReference>
<dbReference type="AlphaFoldDB" id="A0A0G1CGF4"/>
<sequence>MLRNALIKEVSSAAAGGVDVKLVEPDRSENGDFSTNVAFQIAKKMENPPVGGSNDIAEELAHKLRSAKSDLIDRADSIGGFVNIWIKDSALIRALDEEISFQQEKKKINLEFVSANPTGPLTMANGRGGFYGDALANVLTKTGHNVTREYYVNDAGNQVRLLGESIEAAEGRREAKGEYYKGKYIKELVGKSAEEAVRFLFSQIKNSLEKAGIKFDVWFSEKTLRENNDPEKVLKFLEEKRLIEKKDGAIWLGDVVLVKSDGEYTYFLVDLAYHFNKFFERKFDLAINIWGADHHGYVERMKKGIETIGVDPDRLKIIIMQLVKLISGGKEVRMSKRAGEFVTMDDLLEEISVDVARWFFLERAPSTHMDFDLDLAKERSEKNPVYYVQYAYVRMKSILEKAGIKNYGSRIKKFENPAERALALKILRYPELIEDISKNYQVHRLTTYAYELAQTFSAFYRDVKVIGSEREAELLYLVLKTKETLADALTILGISQPEKM</sequence>
<dbReference type="PANTHER" id="PTHR11956:SF5">
    <property type="entry name" value="ARGININE--TRNA LIGASE, CYTOPLASMIC"/>
    <property type="match status" value="1"/>
</dbReference>
<dbReference type="InterPro" id="IPR009080">
    <property type="entry name" value="tRNAsynth_Ia_anticodon-bd"/>
</dbReference>
<keyword evidence="6 8" id="KW-0030">Aminoacyl-tRNA synthetase</keyword>
<feature type="domain" description="DALR anticodon binding" evidence="10">
    <location>
        <begin position="388"/>
        <end position="500"/>
    </location>
</feature>
<dbReference type="Gene3D" id="3.30.1360.70">
    <property type="entry name" value="Arginyl tRNA synthetase N-terminal domain"/>
    <property type="match status" value="1"/>
</dbReference>
<comment type="caution">
    <text evidence="12">The sequence shown here is derived from an EMBL/GenBank/DDBJ whole genome shotgun (WGS) entry which is preliminary data.</text>
</comment>
<dbReference type="PANTHER" id="PTHR11956">
    <property type="entry name" value="ARGINYL-TRNA SYNTHETASE"/>
    <property type="match status" value="1"/>
</dbReference>
<comment type="subcellular location">
    <subcellularLocation>
        <location evidence="8">Cytoplasm</location>
    </subcellularLocation>
</comment>
<dbReference type="InterPro" id="IPR005148">
    <property type="entry name" value="Arg-tRNA-synth_N"/>
</dbReference>
<keyword evidence="5 8" id="KW-0648">Protein biosynthesis</keyword>
<evidence type="ECO:0000256" key="4">
    <source>
        <dbReference type="ARBA" id="ARBA00022840"/>
    </source>
</evidence>
<evidence type="ECO:0000256" key="9">
    <source>
        <dbReference type="RuleBase" id="RU363038"/>
    </source>
</evidence>
<dbReference type="Gene3D" id="1.10.730.10">
    <property type="entry name" value="Isoleucyl-tRNA Synthetase, Domain 1"/>
    <property type="match status" value="1"/>
</dbReference>
<dbReference type="EMBL" id="LCDF01000006">
    <property type="protein sequence ID" value="KKS48643.1"/>
    <property type="molecule type" value="Genomic_DNA"/>
</dbReference>
<comment type="catalytic activity">
    <reaction evidence="7 8">
        <text>tRNA(Arg) + L-arginine + ATP = L-arginyl-tRNA(Arg) + AMP + diphosphate</text>
        <dbReference type="Rhea" id="RHEA:20301"/>
        <dbReference type="Rhea" id="RHEA-COMP:9658"/>
        <dbReference type="Rhea" id="RHEA-COMP:9673"/>
        <dbReference type="ChEBI" id="CHEBI:30616"/>
        <dbReference type="ChEBI" id="CHEBI:32682"/>
        <dbReference type="ChEBI" id="CHEBI:33019"/>
        <dbReference type="ChEBI" id="CHEBI:78442"/>
        <dbReference type="ChEBI" id="CHEBI:78513"/>
        <dbReference type="ChEBI" id="CHEBI:456215"/>
        <dbReference type="EC" id="6.1.1.19"/>
    </reaction>
</comment>
<dbReference type="GO" id="GO:0005524">
    <property type="term" value="F:ATP binding"/>
    <property type="evidence" value="ECO:0007669"/>
    <property type="project" value="UniProtKB-UniRule"/>
</dbReference>
<comment type="similarity">
    <text evidence="1 8 9">Belongs to the class-I aminoacyl-tRNA synthetase family.</text>
</comment>
<comment type="subunit">
    <text evidence="8">Monomer.</text>
</comment>
<evidence type="ECO:0000259" key="10">
    <source>
        <dbReference type="SMART" id="SM00836"/>
    </source>
</evidence>
<dbReference type="PATRIC" id="fig|1618659.3.peg.261"/>
<dbReference type="Pfam" id="PF03485">
    <property type="entry name" value="Arg_tRNA_synt_N"/>
    <property type="match status" value="1"/>
</dbReference>
<feature type="short sequence motif" description="'HIGH' region" evidence="8">
    <location>
        <begin position="115"/>
        <end position="125"/>
    </location>
</feature>
<dbReference type="Proteomes" id="UP000034036">
    <property type="component" value="Unassembled WGS sequence"/>
</dbReference>
<keyword evidence="2 8" id="KW-0436">Ligase</keyword>
<dbReference type="SMART" id="SM00836">
    <property type="entry name" value="DALR_1"/>
    <property type="match status" value="1"/>
</dbReference>
<dbReference type="Pfam" id="PF00750">
    <property type="entry name" value="tRNA-synt_1d"/>
    <property type="match status" value="2"/>
</dbReference>
<dbReference type="GO" id="GO:0006420">
    <property type="term" value="P:arginyl-tRNA aminoacylation"/>
    <property type="evidence" value="ECO:0007669"/>
    <property type="project" value="UniProtKB-UniRule"/>
</dbReference>
<evidence type="ECO:0000313" key="12">
    <source>
        <dbReference type="EMBL" id="KKS48643.1"/>
    </source>
</evidence>
<dbReference type="Gene3D" id="3.40.50.620">
    <property type="entry name" value="HUPs"/>
    <property type="match status" value="1"/>
</dbReference>
<evidence type="ECO:0000256" key="6">
    <source>
        <dbReference type="ARBA" id="ARBA00023146"/>
    </source>
</evidence>
<feature type="domain" description="Arginyl tRNA synthetase N-terminal" evidence="11">
    <location>
        <begin position="2"/>
        <end position="86"/>
    </location>
</feature>
<evidence type="ECO:0000256" key="2">
    <source>
        <dbReference type="ARBA" id="ARBA00022598"/>
    </source>
</evidence>
<evidence type="ECO:0000256" key="5">
    <source>
        <dbReference type="ARBA" id="ARBA00022917"/>
    </source>
</evidence>
<evidence type="ECO:0000256" key="1">
    <source>
        <dbReference type="ARBA" id="ARBA00005594"/>
    </source>
</evidence>
<reference evidence="12 13" key="1">
    <citation type="journal article" date="2015" name="Nature">
        <title>rRNA introns, odd ribosomes, and small enigmatic genomes across a large radiation of phyla.</title>
        <authorList>
            <person name="Brown C.T."/>
            <person name="Hug L.A."/>
            <person name="Thomas B.C."/>
            <person name="Sharon I."/>
            <person name="Castelle C.J."/>
            <person name="Singh A."/>
            <person name="Wilkins M.J."/>
            <person name="Williams K.H."/>
            <person name="Banfield J.F."/>
        </authorList>
    </citation>
    <scope>NUCLEOTIDE SEQUENCE [LARGE SCALE GENOMIC DNA]</scope>
</reference>
<evidence type="ECO:0000259" key="11">
    <source>
        <dbReference type="SMART" id="SM01016"/>
    </source>
</evidence>
<evidence type="ECO:0000256" key="8">
    <source>
        <dbReference type="HAMAP-Rule" id="MF_00123"/>
    </source>
</evidence>
<dbReference type="InterPro" id="IPR008909">
    <property type="entry name" value="DALR_anticod-bd"/>
</dbReference>
<dbReference type="EC" id="6.1.1.19" evidence="8"/>
<evidence type="ECO:0000313" key="13">
    <source>
        <dbReference type="Proteomes" id="UP000034036"/>
    </source>
</evidence>
<gene>
    <name evidence="8" type="primary">argS</name>
    <name evidence="12" type="ORF">UV11_C0006G0048</name>
</gene>
<dbReference type="SUPFAM" id="SSF55190">
    <property type="entry name" value="Arginyl-tRNA synthetase (ArgRS), N-terminal 'additional' domain"/>
    <property type="match status" value="1"/>
</dbReference>
<keyword evidence="8" id="KW-0963">Cytoplasm</keyword>
<dbReference type="SUPFAM" id="SSF47323">
    <property type="entry name" value="Anticodon-binding domain of a subclass of class I aminoacyl-tRNA synthetases"/>
    <property type="match status" value="1"/>
</dbReference>
<dbReference type="SMART" id="SM01016">
    <property type="entry name" value="Arg_tRNA_synt_N"/>
    <property type="match status" value="1"/>
</dbReference>
<dbReference type="PRINTS" id="PR01038">
    <property type="entry name" value="TRNASYNTHARG"/>
</dbReference>
<dbReference type="Pfam" id="PF05746">
    <property type="entry name" value="DALR_1"/>
    <property type="match status" value="1"/>
</dbReference>
<evidence type="ECO:0000256" key="3">
    <source>
        <dbReference type="ARBA" id="ARBA00022741"/>
    </source>
</evidence>
<dbReference type="CDD" id="cd00671">
    <property type="entry name" value="ArgRS_core"/>
    <property type="match status" value="1"/>
</dbReference>
<dbReference type="InterPro" id="IPR001278">
    <property type="entry name" value="Arg-tRNA-ligase"/>
</dbReference>
<dbReference type="InterPro" id="IPR014729">
    <property type="entry name" value="Rossmann-like_a/b/a_fold"/>
</dbReference>
<dbReference type="STRING" id="1618659.UV11_C0006G0048"/>
<protein>
    <recommendedName>
        <fullName evidence="8">Arginine--tRNA ligase</fullName>
        <ecNumber evidence="8">6.1.1.19</ecNumber>
    </recommendedName>
    <alternativeName>
        <fullName evidence="8">Arginyl-tRNA synthetase</fullName>
        <shortName evidence="8">ArgRS</shortName>
    </alternativeName>
</protein>
<name>A0A0G1CGF4_9BACT</name>
<keyword evidence="4 8" id="KW-0067">ATP-binding</keyword>
<dbReference type="GO" id="GO:0004814">
    <property type="term" value="F:arginine-tRNA ligase activity"/>
    <property type="evidence" value="ECO:0007669"/>
    <property type="project" value="UniProtKB-UniRule"/>
</dbReference>